<evidence type="ECO:0008006" key="2">
    <source>
        <dbReference type="Google" id="ProtNLM"/>
    </source>
</evidence>
<sequence length="225" mass="23920">MRTEISFSPSFAMATIHLDMGESVKSEAGAMLAMSPSIEISTSTQGGMLKGLRRSVLGGESFFMNTFSATGPDAHVIVAPALPGDIITWPLTGNTVYLQSGSYLASPGTIDIDSKWGGAKTFFSKEGLFMLKCQGTGDLIVSSYGAVHAVDLAAGQSYTVDTGHMVGWEEGVSYNVKKVGNWKSTMLSGEGLIVELTGPGRVYIQTRSPNSLIDWIIPKLPSQRS</sequence>
<dbReference type="Gene3D" id="3.60.160.10">
    <property type="entry name" value="Mitochondrial biogenesis AIM24"/>
    <property type="match status" value="1"/>
</dbReference>
<evidence type="ECO:0000313" key="1">
    <source>
        <dbReference type="EMBL" id="GAG10552.1"/>
    </source>
</evidence>
<dbReference type="EMBL" id="BARS01023352">
    <property type="protein sequence ID" value="GAG10552.1"/>
    <property type="molecule type" value="Genomic_DNA"/>
</dbReference>
<dbReference type="AlphaFoldDB" id="X0VH91"/>
<gene>
    <name evidence="1" type="ORF">S01H1_37189</name>
</gene>
<dbReference type="PANTHER" id="PTHR43657:SF1">
    <property type="entry name" value="ALTERED INHERITANCE OF MITOCHONDRIA PROTEIN 24, MITOCHONDRIAL"/>
    <property type="match status" value="1"/>
</dbReference>
<dbReference type="NCBIfam" id="TIGR00266">
    <property type="entry name" value="TIGR00266 family protein"/>
    <property type="match status" value="1"/>
</dbReference>
<dbReference type="Pfam" id="PF01987">
    <property type="entry name" value="AIM24"/>
    <property type="match status" value="1"/>
</dbReference>
<comment type="caution">
    <text evidence="1">The sequence shown here is derived from an EMBL/GenBank/DDBJ whole genome shotgun (WGS) entry which is preliminary data.</text>
</comment>
<organism evidence="1">
    <name type="scientific">marine sediment metagenome</name>
    <dbReference type="NCBI Taxonomy" id="412755"/>
    <lineage>
        <taxon>unclassified sequences</taxon>
        <taxon>metagenomes</taxon>
        <taxon>ecological metagenomes</taxon>
    </lineage>
</organism>
<dbReference type="PANTHER" id="PTHR43657">
    <property type="entry name" value="TRYPTOPHAN RNA-BINDING ATTENUATOR PROTEIN-LIKE PROTEIN"/>
    <property type="match status" value="1"/>
</dbReference>
<protein>
    <recommendedName>
        <fullName evidence="2">TIGR00266 family protein</fullName>
    </recommendedName>
</protein>
<accession>X0VH91</accession>
<name>X0VH91_9ZZZZ</name>
<dbReference type="SUPFAM" id="SSF51219">
    <property type="entry name" value="TRAP-like"/>
    <property type="match status" value="1"/>
</dbReference>
<dbReference type="InterPro" id="IPR036983">
    <property type="entry name" value="AIM24_sf"/>
</dbReference>
<dbReference type="InterPro" id="IPR002838">
    <property type="entry name" value="AIM24"/>
</dbReference>
<dbReference type="InterPro" id="IPR016031">
    <property type="entry name" value="Trp_RNA-bd_attenuator-like_dom"/>
</dbReference>
<proteinExistence type="predicted"/>
<reference evidence="1" key="1">
    <citation type="journal article" date="2014" name="Front. Microbiol.">
        <title>High frequency of phylogenetically diverse reductive dehalogenase-homologous genes in deep subseafloor sedimentary metagenomes.</title>
        <authorList>
            <person name="Kawai M."/>
            <person name="Futagami T."/>
            <person name="Toyoda A."/>
            <person name="Takaki Y."/>
            <person name="Nishi S."/>
            <person name="Hori S."/>
            <person name="Arai W."/>
            <person name="Tsubouchi T."/>
            <person name="Morono Y."/>
            <person name="Uchiyama I."/>
            <person name="Ito T."/>
            <person name="Fujiyama A."/>
            <person name="Inagaki F."/>
            <person name="Takami H."/>
        </authorList>
    </citation>
    <scope>NUCLEOTIDE SEQUENCE</scope>
    <source>
        <strain evidence="1">Expedition CK06-06</strain>
    </source>
</reference>